<name>A0ABZ2KPE4_9BACT</name>
<dbReference type="PANTHER" id="PTHR43104">
    <property type="entry name" value="L-2-HYDROXYGLUTARATE DEHYDROGENASE, MITOCHONDRIAL"/>
    <property type="match status" value="1"/>
</dbReference>
<evidence type="ECO:0000256" key="1">
    <source>
        <dbReference type="ARBA" id="ARBA00001974"/>
    </source>
</evidence>
<dbReference type="EC" id="1.1.3.-" evidence="7"/>
<evidence type="ECO:0000256" key="4">
    <source>
        <dbReference type="ARBA" id="ARBA00023002"/>
    </source>
</evidence>
<dbReference type="RefSeq" id="WP_394830135.1">
    <property type="nucleotide sequence ID" value="NZ_CP089929.1"/>
</dbReference>
<protein>
    <submittedName>
        <fullName evidence="7">L-2-hydroxyglutarate oxidase</fullName>
        <ecNumber evidence="7">1.1.3.-</ecNumber>
    </submittedName>
</protein>
<comment type="similarity">
    <text evidence="5">Belongs to the L2HGDH family.</text>
</comment>
<feature type="domain" description="FAD dependent oxidoreductase" evidence="6">
    <location>
        <begin position="4"/>
        <end position="390"/>
    </location>
</feature>
<dbReference type="EMBL" id="CP089983">
    <property type="protein sequence ID" value="WXB00533.1"/>
    <property type="molecule type" value="Genomic_DNA"/>
</dbReference>
<evidence type="ECO:0000313" key="7">
    <source>
        <dbReference type="EMBL" id="WXB00533.1"/>
    </source>
</evidence>
<dbReference type="InterPro" id="IPR036188">
    <property type="entry name" value="FAD/NAD-bd_sf"/>
</dbReference>
<keyword evidence="3" id="KW-0274">FAD</keyword>
<comment type="cofactor">
    <cofactor evidence="1">
        <name>FAD</name>
        <dbReference type="ChEBI" id="CHEBI:57692"/>
    </cofactor>
</comment>
<dbReference type="Proteomes" id="UP001374803">
    <property type="component" value="Chromosome"/>
</dbReference>
<evidence type="ECO:0000256" key="5">
    <source>
        <dbReference type="ARBA" id="ARBA00037941"/>
    </source>
</evidence>
<proteinExistence type="inferred from homology"/>
<organism evidence="7 8">
    <name type="scientific">Pendulispora rubella</name>
    <dbReference type="NCBI Taxonomy" id="2741070"/>
    <lineage>
        <taxon>Bacteria</taxon>
        <taxon>Pseudomonadati</taxon>
        <taxon>Myxococcota</taxon>
        <taxon>Myxococcia</taxon>
        <taxon>Myxococcales</taxon>
        <taxon>Sorangiineae</taxon>
        <taxon>Pendulisporaceae</taxon>
        <taxon>Pendulispora</taxon>
    </lineage>
</organism>
<accession>A0ABZ2KPE4</accession>
<evidence type="ECO:0000256" key="2">
    <source>
        <dbReference type="ARBA" id="ARBA00022630"/>
    </source>
</evidence>
<dbReference type="InterPro" id="IPR006076">
    <property type="entry name" value="FAD-dep_OxRdtase"/>
</dbReference>
<keyword evidence="4 7" id="KW-0560">Oxidoreductase</keyword>
<dbReference type="Gene3D" id="3.30.9.10">
    <property type="entry name" value="D-Amino Acid Oxidase, subunit A, domain 2"/>
    <property type="match status" value="1"/>
</dbReference>
<dbReference type="GO" id="GO:0016491">
    <property type="term" value="F:oxidoreductase activity"/>
    <property type="evidence" value="ECO:0007669"/>
    <property type="project" value="UniProtKB-KW"/>
</dbReference>
<dbReference type="NCBIfam" id="NF008726">
    <property type="entry name" value="PRK11728.1"/>
    <property type="match status" value="1"/>
</dbReference>
<sequence length="409" mass="44982">MNYDLAIIGGGIVGLATAWHVSERFPGLSIVLLEKESRLAAHQTGRNSGVIHAGVYYQPGSLKARFCKEGAVATMRFCKEYGLPFDQCGKLLVATDPSEIDRMNALHERCIANELSVERIDAEELARREPHIVGLGALFVPTTGIVDYGLVTRTMAGLVTERGGEIKTNAHVDDIHEEPGEVRIDAGRHTIRARHVIVCAGVMADRLAKKCGIDLDFQIVPFRGEYYRLGDDKNDIVKHLIYPIPDPSLPFLGVHLTRMIGGYVTVGPNAVLAFAREGYQFGDINLDDLSEMIAYPGFRKVIRANLRSGISEMWNSLSKSRYLALCQRYCPELKLDDLTPYRAGIRAQAVLADGTLAHDFLIRETARTIHICNAPSPAATSAIPIAHDVVARAMSRFGWSEAPRVTMSS</sequence>
<evidence type="ECO:0000256" key="3">
    <source>
        <dbReference type="ARBA" id="ARBA00022827"/>
    </source>
</evidence>
<evidence type="ECO:0000259" key="6">
    <source>
        <dbReference type="Pfam" id="PF01266"/>
    </source>
</evidence>
<gene>
    <name evidence="7" type="primary">lhgO</name>
    <name evidence="7" type="ORF">LVJ94_26870</name>
</gene>
<keyword evidence="2" id="KW-0285">Flavoprotein</keyword>
<dbReference type="PANTHER" id="PTHR43104:SF2">
    <property type="entry name" value="L-2-HYDROXYGLUTARATE DEHYDROGENASE, MITOCHONDRIAL"/>
    <property type="match status" value="1"/>
</dbReference>
<reference evidence="7" key="1">
    <citation type="submission" date="2021-12" db="EMBL/GenBank/DDBJ databases">
        <title>Discovery of the Pendulisporaceae a myxobacterial family with distinct sporulation behavior and unique specialized metabolism.</title>
        <authorList>
            <person name="Garcia R."/>
            <person name="Popoff A."/>
            <person name="Bader C.D."/>
            <person name="Loehr J."/>
            <person name="Walesch S."/>
            <person name="Walt C."/>
            <person name="Boldt J."/>
            <person name="Bunk B."/>
            <person name="Haeckl F.J.F.P.J."/>
            <person name="Gunesch A.P."/>
            <person name="Birkelbach J."/>
            <person name="Nuebel U."/>
            <person name="Pietschmann T."/>
            <person name="Bach T."/>
            <person name="Mueller R."/>
        </authorList>
    </citation>
    <scope>NUCLEOTIDE SEQUENCE</scope>
    <source>
        <strain evidence="7">MSr11367</strain>
    </source>
</reference>
<dbReference type="Pfam" id="PF01266">
    <property type="entry name" value="DAO"/>
    <property type="match status" value="1"/>
</dbReference>
<dbReference type="Gene3D" id="3.50.50.60">
    <property type="entry name" value="FAD/NAD(P)-binding domain"/>
    <property type="match status" value="1"/>
</dbReference>
<dbReference type="SUPFAM" id="SSF51905">
    <property type="entry name" value="FAD/NAD(P)-binding domain"/>
    <property type="match status" value="1"/>
</dbReference>
<evidence type="ECO:0000313" key="8">
    <source>
        <dbReference type="Proteomes" id="UP001374803"/>
    </source>
</evidence>
<keyword evidence="8" id="KW-1185">Reference proteome</keyword>